<proteinExistence type="predicted"/>
<name>A0AAP0NXW2_9MAGN</name>
<dbReference type="InterPro" id="IPR011009">
    <property type="entry name" value="Kinase-like_dom_sf"/>
</dbReference>
<dbReference type="Gene3D" id="1.10.510.10">
    <property type="entry name" value="Transferase(Phosphotransferase) domain 1"/>
    <property type="match status" value="1"/>
</dbReference>
<evidence type="ECO:0000259" key="2">
    <source>
        <dbReference type="PROSITE" id="PS50011"/>
    </source>
</evidence>
<sequence length="259" mass="29164">MSILCRRRNETQKLHPESIVTGVSLRSFSFKELKKATCGFKEKLGSGAFATVYKGLVVSNGEKHKAVKRLDMVRDCEKEFKAELNAIGPRPSWHRRMQIALEVGKGLVYLHEECSTQIIHCDITPHNILLDDTLTARISDFGLAKLLRSDQSRSSTGIRGTKGYVAPEWFRGMAINTKVDVYSFSVVLLEIICCSITLSQDALVEGDEEVMEVMERLEKQIMIAIWCIQEEHSLRPTVKRVVQMMEGTVHVSAPLILPC</sequence>
<dbReference type="PANTHER" id="PTHR47976">
    <property type="entry name" value="G-TYPE LECTIN S-RECEPTOR-LIKE SERINE/THREONINE-PROTEIN KINASE SD2-5"/>
    <property type="match status" value="1"/>
</dbReference>
<dbReference type="InterPro" id="IPR000719">
    <property type="entry name" value="Prot_kinase_dom"/>
</dbReference>
<dbReference type="Gene3D" id="3.30.200.20">
    <property type="entry name" value="Phosphorylase Kinase, domain 1"/>
    <property type="match status" value="1"/>
</dbReference>
<dbReference type="AlphaFoldDB" id="A0AAP0NXW2"/>
<comment type="caution">
    <text evidence="3">The sequence shown here is derived from an EMBL/GenBank/DDBJ whole genome shotgun (WGS) entry which is preliminary data.</text>
</comment>
<keyword evidence="4" id="KW-1185">Reference proteome</keyword>
<dbReference type="PROSITE" id="PS50011">
    <property type="entry name" value="PROTEIN_KINASE_DOM"/>
    <property type="match status" value="1"/>
</dbReference>
<accession>A0AAP0NXW2</accession>
<dbReference type="GO" id="GO:0004672">
    <property type="term" value="F:protein kinase activity"/>
    <property type="evidence" value="ECO:0007669"/>
    <property type="project" value="InterPro"/>
</dbReference>
<feature type="domain" description="Protein kinase" evidence="2">
    <location>
        <begin position="1"/>
        <end position="259"/>
    </location>
</feature>
<dbReference type="Proteomes" id="UP001417504">
    <property type="component" value="Unassembled WGS sequence"/>
</dbReference>
<organism evidence="3 4">
    <name type="scientific">Stephania japonica</name>
    <dbReference type="NCBI Taxonomy" id="461633"/>
    <lineage>
        <taxon>Eukaryota</taxon>
        <taxon>Viridiplantae</taxon>
        <taxon>Streptophyta</taxon>
        <taxon>Embryophyta</taxon>
        <taxon>Tracheophyta</taxon>
        <taxon>Spermatophyta</taxon>
        <taxon>Magnoliopsida</taxon>
        <taxon>Ranunculales</taxon>
        <taxon>Menispermaceae</taxon>
        <taxon>Menispermoideae</taxon>
        <taxon>Cissampelideae</taxon>
        <taxon>Stephania</taxon>
    </lineage>
</organism>
<evidence type="ECO:0000256" key="1">
    <source>
        <dbReference type="ARBA" id="ARBA00022729"/>
    </source>
</evidence>
<protein>
    <recommendedName>
        <fullName evidence="2">Protein kinase domain-containing protein</fullName>
    </recommendedName>
</protein>
<evidence type="ECO:0000313" key="3">
    <source>
        <dbReference type="EMBL" id="KAK9123083.1"/>
    </source>
</evidence>
<dbReference type="PROSITE" id="PS00109">
    <property type="entry name" value="PROTEIN_KINASE_TYR"/>
    <property type="match status" value="1"/>
</dbReference>
<gene>
    <name evidence="3" type="ORF">Sjap_012685</name>
</gene>
<dbReference type="Pfam" id="PF00069">
    <property type="entry name" value="Pkinase"/>
    <property type="match status" value="1"/>
</dbReference>
<dbReference type="SUPFAM" id="SSF56112">
    <property type="entry name" value="Protein kinase-like (PK-like)"/>
    <property type="match status" value="1"/>
</dbReference>
<dbReference type="EMBL" id="JBBNAE010000005">
    <property type="protein sequence ID" value="KAK9123083.1"/>
    <property type="molecule type" value="Genomic_DNA"/>
</dbReference>
<dbReference type="InterPro" id="IPR051343">
    <property type="entry name" value="G-type_lectin_kinases/EP1-like"/>
</dbReference>
<reference evidence="3 4" key="1">
    <citation type="submission" date="2024-01" db="EMBL/GenBank/DDBJ databases">
        <title>Genome assemblies of Stephania.</title>
        <authorList>
            <person name="Yang L."/>
        </authorList>
    </citation>
    <scope>NUCLEOTIDE SEQUENCE [LARGE SCALE GENOMIC DNA]</scope>
    <source>
        <strain evidence="3">QJT</strain>
        <tissue evidence="3">Leaf</tissue>
    </source>
</reference>
<evidence type="ECO:0000313" key="4">
    <source>
        <dbReference type="Proteomes" id="UP001417504"/>
    </source>
</evidence>
<dbReference type="InterPro" id="IPR008266">
    <property type="entry name" value="Tyr_kinase_AS"/>
</dbReference>
<keyword evidence="1" id="KW-0732">Signal</keyword>
<dbReference type="PANTHER" id="PTHR47976:SF108">
    <property type="entry name" value="G-TYPE LECTIN S-RECEPTOR-LIKE SERINE_THREONINE-PROTEIN KINASE LECRK1"/>
    <property type="match status" value="1"/>
</dbReference>
<dbReference type="GO" id="GO:0005524">
    <property type="term" value="F:ATP binding"/>
    <property type="evidence" value="ECO:0007669"/>
    <property type="project" value="InterPro"/>
</dbReference>